<dbReference type="AlphaFoldDB" id="A0AAN0J5G5"/>
<feature type="compositionally biased region" description="Basic and acidic residues" evidence="1">
    <location>
        <begin position="7"/>
        <end position="16"/>
    </location>
</feature>
<reference evidence="3" key="2">
    <citation type="submission" date="2024-06" db="UniProtKB">
        <authorList>
            <consortium name="EnsemblMetazoa"/>
        </authorList>
    </citation>
    <scope>IDENTIFICATION</scope>
</reference>
<accession>A0AAN0J5G5</accession>
<sequence length="849" mass="96509">MTSKYTHNRDTAKSSDEISGDSVALSSTSQAGPDYVSPSYEAEEISTADNDIKPKFVPGGFGLYQQKSDFAVTLDDIPVTLDVTLVVRPLDDKISYDVFWDIILKQKVPVTTSLVAVMGLPSSGKTAVLESILRQKVKVKDGAKIDHYLRRKKNEQCLSIYELCALGSSRHDKYAWSFATNRYGAIFSILCGLIRLYPIISSVEFELRDQKPESVIEEHVQWLMGNIQDLLEKIKDESGKLTLIQDGVSLINVMDVGVNKALYDFLSMMLLSCDRHIRLAFFSLNRDGPKLHEKPDLPSRRYGDRKDDILVMQPRSRLTYLLHFATVGYTNKDQLEKETENATVMIATKTRPKGSPAGNTPSLDQAKKEIIEQARLRNVDHFLKNWIVIDIDDEKSITKEFGQRMEDILKNKYDQLTIQLPLRWIFLRSLVVSLDSTETKAIILSKKYIIETADKLKMKEDEVENFLKTFTDFGSILYMPQYDDIKDIVIVNIWEFTQYLNKLYYPQEGEPYATNLLKYGIISESSVKKIFFKHPKNAEDFMTVLTTFAMASKIKSGQSILIDQKPLQPEVHYYLPLARICEVYKPSEEENDYAFIEIESVNFPANVQACISNSILKNKDAVLIATEHNNISRFQFQSESGPPVKIEMIYKGSKTRLRIMNSSNDILTSPATVEACKKVITGSCRCLQRKINVIRDLKYSFAVPCASPEGGCHFLYNDCEPQLCDACSTENNFRLCWSKAAKQCDLLSEGSGARTSENNLLNFQDISGIITGKYKFDAFKKALNIDESKFPDLSNPEDSEDSKKKAMMLMLLLWEKQTDKHTRHALIDRLKENGCDDMAEKLKNTSIAY</sequence>
<evidence type="ECO:0000313" key="3">
    <source>
        <dbReference type="EnsemblMetazoa" id="XP_019851986.1"/>
    </source>
</evidence>
<proteinExistence type="predicted"/>
<protein>
    <recommendedName>
        <fullName evidence="2">Death domain-containing protein</fullName>
    </recommendedName>
</protein>
<dbReference type="PROSITE" id="PS50017">
    <property type="entry name" value="DEATH_DOMAIN"/>
    <property type="match status" value="1"/>
</dbReference>
<evidence type="ECO:0000256" key="1">
    <source>
        <dbReference type="SAM" id="MobiDB-lite"/>
    </source>
</evidence>
<keyword evidence="4" id="KW-1185">Reference proteome</keyword>
<feature type="domain" description="Death" evidence="2">
    <location>
        <begin position="779"/>
        <end position="846"/>
    </location>
</feature>
<reference evidence="4" key="1">
    <citation type="journal article" date="2010" name="Nature">
        <title>The Amphimedon queenslandica genome and the evolution of animal complexity.</title>
        <authorList>
            <person name="Srivastava M."/>
            <person name="Simakov O."/>
            <person name="Chapman J."/>
            <person name="Fahey B."/>
            <person name="Gauthier M.E."/>
            <person name="Mitros T."/>
            <person name="Richards G.S."/>
            <person name="Conaco C."/>
            <person name="Dacre M."/>
            <person name="Hellsten U."/>
            <person name="Larroux C."/>
            <person name="Putnam N.H."/>
            <person name="Stanke M."/>
            <person name="Adamska M."/>
            <person name="Darling A."/>
            <person name="Degnan S.M."/>
            <person name="Oakley T.H."/>
            <person name="Plachetzki D.C."/>
            <person name="Zhai Y."/>
            <person name="Adamski M."/>
            <person name="Calcino A."/>
            <person name="Cummins S.F."/>
            <person name="Goodstein D.M."/>
            <person name="Harris C."/>
            <person name="Jackson D.J."/>
            <person name="Leys S.P."/>
            <person name="Shu S."/>
            <person name="Woodcroft B.J."/>
            <person name="Vervoort M."/>
            <person name="Kosik K.S."/>
            <person name="Manning G."/>
            <person name="Degnan B.M."/>
            <person name="Rokhsar D.S."/>
        </authorList>
    </citation>
    <scope>NUCLEOTIDE SEQUENCE [LARGE SCALE GENOMIC DNA]</scope>
</reference>
<evidence type="ECO:0000259" key="2">
    <source>
        <dbReference type="PROSITE" id="PS50017"/>
    </source>
</evidence>
<dbReference type="GO" id="GO:0007165">
    <property type="term" value="P:signal transduction"/>
    <property type="evidence" value="ECO:0007669"/>
    <property type="project" value="InterPro"/>
</dbReference>
<name>A0AAN0J5G5_AMPQE</name>
<dbReference type="InterPro" id="IPR000488">
    <property type="entry name" value="Death_dom"/>
</dbReference>
<dbReference type="GeneID" id="109581924"/>
<feature type="region of interest" description="Disordered" evidence="1">
    <location>
        <begin position="1"/>
        <end position="39"/>
    </location>
</feature>
<dbReference type="KEGG" id="aqu:109581924"/>
<dbReference type="EnsemblMetazoa" id="XM_019996427.1">
    <property type="protein sequence ID" value="XP_019851986.1"/>
    <property type="gene ID" value="LOC109581924"/>
</dbReference>
<evidence type="ECO:0000313" key="4">
    <source>
        <dbReference type="Proteomes" id="UP000007879"/>
    </source>
</evidence>
<dbReference type="RefSeq" id="XP_019851986.1">
    <property type="nucleotide sequence ID" value="XM_019996427.1"/>
</dbReference>
<organism evidence="3 4">
    <name type="scientific">Amphimedon queenslandica</name>
    <name type="common">Sponge</name>
    <dbReference type="NCBI Taxonomy" id="400682"/>
    <lineage>
        <taxon>Eukaryota</taxon>
        <taxon>Metazoa</taxon>
        <taxon>Porifera</taxon>
        <taxon>Demospongiae</taxon>
        <taxon>Heteroscleromorpha</taxon>
        <taxon>Haplosclerida</taxon>
        <taxon>Niphatidae</taxon>
        <taxon>Amphimedon</taxon>
    </lineage>
</organism>
<dbReference type="Proteomes" id="UP000007879">
    <property type="component" value="Unassembled WGS sequence"/>
</dbReference>